<comment type="caution">
    <text evidence="2">The sequence shown here is derived from an EMBL/GenBank/DDBJ whole genome shotgun (WGS) entry which is preliminary data.</text>
</comment>
<sequence>MSGVLQRLVGRATGDVSAGLRPRLPSRFETNGREYSFREIHTEENTQPSPSPVKESKTKIDSYAGSSTSAAIKSSPAQVIQPVEISIDAPSPIARPSMTGEKRAGKPLPVTPSPLLTETHASTMSSEMNASIPEDVSHQESRAPIQESGMEVLPHSPSYRPNLAPDRLPEPLLPQSPTSNFIEQLETTATAPPLKTPAASEETETDVVAPPEINIHIGRLDIRSEMQKTPPSKHRASQARSLPSLSDYLRGRKP</sequence>
<protein>
    <submittedName>
        <fullName evidence="2">Uncharacterized protein</fullName>
    </submittedName>
</protein>
<feature type="compositionally biased region" description="Polar residues" evidence="1">
    <location>
        <begin position="175"/>
        <end position="186"/>
    </location>
</feature>
<keyword evidence="3" id="KW-1185">Reference proteome</keyword>
<accession>A0ABV4NYB2</accession>
<feature type="compositionally biased region" description="Polar residues" evidence="1">
    <location>
        <begin position="64"/>
        <end position="78"/>
    </location>
</feature>
<proteinExistence type="predicted"/>
<feature type="compositionally biased region" description="Basic and acidic residues" evidence="1">
    <location>
        <begin position="30"/>
        <end position="44"/>
    </location>
</feature>
<name>A0ABV4NYB2_9GAMM</name>
<gene>
    <name evidence="2" type="ORF">ACCI49_09240</name>
</gene>
<evidence type="ECO:0000313" key="3">
    <source>
        <dbReference type="Proteomes" id="UP001569428"/>
    </source>
</evidence>
<evidence type="ECO:0000256" key="1">
    <source>
        <dbReference type="SAM" id="MobiDB-lite"/>
    </source>
</evidence>
<feature type="compositionally biased region" description="Polar residues" evidence="1">
    <location>
        <begin position="114"/>
        <end position="129"/>
    </location>
</feature>
<reference evidence="2 3" key="1">
    <citation type="submission" date="2024-08" db="EMBL/GenBank/DDBJ databases">
        <authorList>
            <person name="Ishaq N."/>
        </authorList>
    </citation>
    <scope>NUCLEOTIDE SEQUENCE [LARGE SCALE GENOMIC DNA]</scope>
    <source>
        <strain evidence="2 3">DSM 18651</strain>
    </source>
</reference>
<dbReference type="RefSeq" id="WP_371838672.1">
    <property type="nucleotide sequence ID" value="NZ_JBGMEK010000016.1"/>
</dbReference>
<dbReference type="Proteomes" id="UP001569428">
    <property type="component" value="Unassembled WGS sequence"/>
</dbReference>
<feature type="region of interest" description="Disordered" evidence="1">
    <location>
        <begin position="1"/>
        <end position="254"/>
    </location>
</feature>
<feature type="compositionally biased region" description="Low complexity" evidence="1">
    <location>
        <begin position="187"/>
        <end position="199"/>
    </location>
</feature>
<dbReference type="EMBL" id="JBGMEK010000016">
    <property type="protein sequence ID" value="MFA0811103.1"/>
    <property type="molecule type" value="Genomic_DNA"/>
</dbReference>
<evidence type="ECO:0000313" key="2">
    <source>
        <dbReference type="EMBL" id="MFA0811103.1"/>
    </source>
</evidence>
<organism evidence="2 3">
    <name type="scientific">Microbulbifer epialgicus</name>
    <dbReference type="NCBI Taxonomy" id="393907"/>
    <lineage>
        <taxon>Bacteria</taxon>
        <taxon>Pseudomonadati</taxon>
        <taxon>Pseudomonadota</taxon>
        <taxon>Gammaproteobacteria</taxon>
        <taxon>Cellvibrionales</taxon>
        <taxon>Microbulbiferaceae</taxon>
        <taxon>Microbulbifer</taxon>
    </lineage>
</organism>